<dbReference type="Proteomes" id="UP001320706">
    <property type="component" value="Unassembled WGS sequence"/>
</dbReference>
<dbReference type="EMBL" id="JAMKPW020000028">
    <property type="protein sequence ID" value="KAK8204328.1"/>
    <property type="molecule type" value="Genomic_DNA"/>
</dbReference>
<reference evidence="1" key="1">
    <citation type="submission" date="2024-02" db="EMBL/GenBank/DDBJ databases">
        <title>Metagenome Assembled Genome of Zalaria obscura JY119.</title>
        <authorList>
            <person name="Vighnesh L."/>
            <person name="Jagadeeshwari U."/>
            <person name="Venkata Ramana C."/>
            <person name="Sasikala C."/>
        </authorList>
    </citation>
    <scope>NUCLEOTIDE SEQUENCE</scope>
    <source>
        <strain evidence="1">JY119</strain>
    </source>
</reference>
<evidence type="ECO:0000313" key="1">
    <source>
        <dbReference type="EMBL" id="KAK8204328.1"/>
    </source>
</evidence>
<comment type="caution">
    <text evidence="1">The sequence shown here is derived from an EMBL/GenBank/DDBJ whole genome shotgun (WGS) entry which is preliminary data.</text>
</comment>
<organism evidence="1 2">
    <name type="scientific">Zalaria obscura</name>
    <dbReference type="NCBI Taxonomy" id="2024903"/>
    <lineage>
        <taxon>Eukaryota</taxon>
        <taxon>Fungi</taxon>
        <taxon>Dikarya</taxon>
        <taxon>Ascomycota</taxon>
        <taxon>Pezizomycotina</taxon>
        <taxon>Dothideomycetes</taxon>
        <taxon>Dothideomycetidae</taxon>
        <taxon>Dothideales</taxon>
        <taxon>Zalariaceae</taxon>
        <taxon>Zalaria</taxon>
    </lineage>
</organism>
<keyword evidence="2" id="KW-1185">Reference proteome</keyword>
<protein>
    <submittedName>
        <fullName evidence="1">Uncharacterized protein</fullName>
    </submittedName>
</protein>
<sequence>MASAALRVLSIVELLEAILLHIVTPPSPVEDIDDPRCASVATHSSSLLTLLSMSRVSHFWKSTIDQSQAIQRALFLTPDTASGSWNASEGGARPVLNPILQARFRNYQFRFLPPHIPMEQLDHRHSAYLVITRADADAWPQKRCPNVLDRMLLAQPPMERVAAVIWERSTAMRTTVPVTNKFFGMRIIDPNRPNGLTLGFLHQTIQEQLAEDVTINAIKLITP</sequence>
<gene>
    <name evidence="1" type="ORF">M8818_005173</name>
</gene>
<name>A0ACC3SA60_9PEZI</name>
<accession>A0ACC3SA60</accession>
<proteinExistence type="predicted"/>
<evidence type="ECO:0000313" key="2">
    <source>
        <dbReference type="Proteomes" id="UP001320706"/>
    </source>
</evidence>